<keyword evidence="3 4" id="KW-0413">Isomerase</keyword>
<keyword evidence="2" id="KW-0576">Peroxisome</keyword>
<proteinExistence type="predicted"/>
<dbReference type="SUPFAM" id="SSF52096">
    <property type="entry name" value="ClpP/crotonase"/>
    <property type="match status" value="1"/>
</dbReference>
<keyword evidence="5" id="KW-1185">Reference proteome</keyword>
<dbReference type="PANTHER" id="PTHR43684:SF1">
    <property type="entry name" value="ENOYL-COA DELTA ISOMERASE 2"/>
    <property type="match status" value="1"/>
</dbReference>
<evidence type="ECO:0000313" key="5">
    <source>
        <dbReference type="Proteomes" id="UP000317839"/>
    </source>
</evidence>
<dbReference type="InterPro" id="IPR051053">
    <property type="entry name" value="ECH/Chromodomain_protein"/>
</dbReference>
<name>A0A545TIX7_9GAMM</name>
<evidence type="ECO:0000256" key="1">
    <source>
        <dbReference type="ARBA" id="ARBA00004275"/>
    </source>
</evidence>
<dbReference type="InterPro" id="IPR001753">
    <property type="entry name" value="Enoyl-CoA_hydra/iso"/>
</dbReference>
<dbReference type="Gene3D" id="3.90.226.10">
    <property type="entry name" value="2-enoyl-CoA Hydratase, Chain A, domain 1"/>
    <property type="match status" value="1"/>
</dbReference>
<accession>A0A545TIX7</accession>
<gene>
    <name evidence="4" type="ORF">FLL45_04350</name>
</gene>
<organism evidence="4 5">
    <name type="scientific">Aliikangiella marina</name>
    <dbReference type="NCBI Taxonomy" id="1712262"/>
    <lineage>
        <taxon>Bacteria</taxon>
        <taxon>Pseudomonadati</taxon>
        <taxon>Pseudomonadota</taxon>
        <taxon>Gammaproteobacteria</taxon>
        <taxon>Oceanospirillales</taxon>
        <taxon>Pleioneaceae</taxon>
        <taxon>Aliikangiella</taxon>
    </lineage>
</organism>
<dbReference type="PANTHER" id="PTHR43684">
    <property type="match status" value="1"/>
</dbReference>
<dbReference type="CDD" id="cd06558">
    <property type="entry name" value="crotonase-like"/>
    <property type="match status" value="1"/>
</dbReference>
<evidence type="ECO:0000313" key="4">
    <source>
        <dbReference type="EMBL" id="TQV77184.1"/>
    </source>
</evidence>
<protein>
    <submittedName>
        <fullName evidence="4">Enoyl-CoA hydratase/isomerase family protein</fullName>
    </submittedName>
</protein>
<sequence>MTTLKLNNQTAEQLDTMLDNGVLTIIMNRPKTLNGWTTEMMEAIKDALAVASKNDEVKVVILTGQGTYYSAGVNLGRSLKLMHPKKLRDLIIDYNQQLFESFLEFPKPILAAVNGPSIGASVTSATLCDGIIASENATFSTPFAALGVTPEGCSSVHLPRLIGQQNTERMLGKEGWKPTGAEALDIGLAQWLVNEEKLLDKAHEIAQDWIQQEKTRSFLGGSELSELKAVNAQESINLANAFLAKPFLKGQSKFFWRKQKYALSAIFFVLQISRPIWAKLLS</sequence>
<dbReference type="OrthoDB" id="9797151at2"/>
<dbReference type="AlphaFoldDB" id="A0A545TIX7"/>
<evidence type="ECO:0000256" key="3">
    <source>
        <dbReference type="ARBA" id="ARBA00023235"/>
    </source>
</evidence>
<dbReference type="EMBL" id="VIKR01000001">
    <property type="protein sequence ID" value="TQV77184.1"/>
    <property type="molecule type" value="Genomic_DNA"/>
</dbReference>
<dbReference type="GO" id="GO:0004165">
    <property type="term" value="F:delta(3)-delta(2)-enoyl-CoA isomerase activity"/>
    <property type="evidence" value="ECO:0007669"/>
    <property type="project" value="UniProtKB-ARBA"/>
</dbReference>
<dbReference type="Pfam" id="PF00378">
    <property type="entry name" value="ECH_1"/>
    <property type="match status" value="1"/>
</dbReference>
<reference evidence="4 5" key="1">
    <citation type="submission" date="2019-06" db="EMBL/GenBank/DDBJ databases">
        <title>Draft genome of Aliikangiella marina GYP-15.</title>
        <authorList>
            <person name="Wang G."/>
        </authorList>
    </citation>
    <scope>NUCLEOTIDE SEQUENCE [LARGE SCALE GENOMIC DNA]</scope>
    <source>
        <strain evidence="4 5">GYP-15</strain>
    </source>
</reference>
<dbReference type="InterPro" id="IPR029045">
    <property type="entry name" value="ClpP/crotonase-like_dom_sf"/>
</dbReference>
<comment type="caution">
    <text evidence="4">The sequence shown here is derived from an EMBL/GenBank/DDBJ whole genome shotgun (WGS) entry which is preliminary data.</text>
</comment>
<dbReference type="Proteomes" id="UP000317839">
    <property type="component" value="Unassembled WGS sequence"/>
</dbReference>
<evidence type="ECO:0000256" key="2">
    <source>
        <dbReference type="ARBA" id="ARBA00023140"/>
    </source>
</evidence>
<comment type="subcellular location">
    <subcellularLocation>
        <location evidence="1">Peroxisome</location>
    </subcellularLocation>
</comment>